<gene>
    <name evidence="5" type="ORF">DFQ45_10881</name>
</gene>
<dbReference type="InterPro" id="IPR017871">
    <property type="entry name" value="ABC_transporter-like_CS"/>
</dbReference>
<keyword evidence="1" id="KW-0813">Transport</keyword>
<evidence type="ECO:0000313" key="6">
    <source>
        <dbReference type="Proteomes" id="UP000294575"/>
    </source>
</evidence>
<dbReference type="Gene3D" id="3.40.50.300">
    <property type="entry name" value="P-loop containing nucleotide triphosphate hydrolases"/>
    <property type="match status" value="1"/>
</dbReference>
<evidence type="ECO:0000256" key="2">
    <source>
        <dbReference type="ARBA" id="ARBA00022741"/>
    </source>
</evidence>
<dbReference type="GO" id="GO:0016887">
    <property type="term" value="F:ATP hydrolysis activity"/>
    <property type="evidence" value="ECO:0007669"/>
    <property type="project" value="InterPro"/>
</dbReference>
<dbReference type="SMART" id="SM00382">
    <property type="entry name" value="AAA"/>
    <property type="match status" value="1"/>
</dbReference>
<evidence type="ECO:0000259" key="4">
    <source>
        <dbReference type="PROSITE" id="PS50893"/>
    </source>
</evidence>
<dbReference type="PANTHER" id="PTHR42711">
    <property type="entry name" value="ABC TRANSPORTER ATP-BINDING PROTEIN"/>
    <property type="match status" value="1"/>
</dbReference>
<dbReference type="Proteomes" id="UP000294575">
    <property type="component" value="Unassembled WGS sequence"/>
</dbReference>
<dbReference type="InterPro" id="IPR003439">
    <property type="entry name" value="ABC_transporter-like_ATP-bd"/>
</dbReference>
<dbReference type="SUPFAM" id="SSF52540">
    <property type="entry name" value="P-loop containing nucleoside triphosphate hydrolases"/>
    <property type="match status" value="1"/>
</dbReference>
<dbReference type="OrthoDB" id="9775490at2"/>
<reference evidence="5 6" key="1">
    <citation type="submission" date="2019-03" db="EMBL/GenBank/DDBJ databases">
        <title>Genomic Encyclopedia of Type Strains, Phase IV (KMG-IV): sequencing the most valuable type-strain genomes for metagenomic binning, comparative biology and taxonomic classification.</title>
        <authorList>
            <person name="Goeker M."/>
        </authorList>
    </citation>
    <scope>NUCLEOTIDE SEQUENCE [LARGE SCALE GENOMIC DNA]</scope>
    <source>
        <strain evidence="5 6">DSM 28679</strain>
    </source>
</reference>
<feature type="domain" description="ABC transporter" evidence="4">
    <location>
        <begin position="2"/>
        <end position="224"/>
    </location>
</feature>
<comment type="caution">
    <text evidence="5">The sequence shown here is derived from an EMBL/GenBank/DDBJ whole genome shotgun (WGS) entry which is preliminary data.</text>
</comment>
<dbReference type="EMBL" id="SNYK01000008">
    <property type="protein sequence ID" value="TDQ37301.1"/>
    <property type="molecule type" value="Genomic_DNA"/>
</dbReference>
<protein>
    <submittedName>
        <fullName evidence="5">ABC-2 type transport system ATP-binding protein</fullName>
    </submittedName>
</protein>
<sequence>MLDLQQLGYRYPGSPAPALQDISLHIQPGECIGLLGSNGAGKTTLLSLIAGLIQPQQGSLRWQGHNAIGLVPQSLAFHARLRVSENLQLFADLYRLRGSERQHQLEQAIDAAQLESLLKRTAAQLSGGQQRRLNFALGLLQPAQLYLLDEATVGVDSANRQRMLQAVRSLADNGKAVIYTSHYLPEIEQLADRVLLLSEGRLLLDQRLQEQPAQQFSARWADTIPQALVQLCHDRHWSCSQQGNQLKLELSDPQQLQELLQLLASQPAPVQLDYGPASLEQLYLHSSGGQL</sequence>
<dbReference type="PROSITE" id="PS00211">
    <property type="entry name" value="ABC_TRANSPORTER_1"/>
    <property type="match status" value="1"/>
</dbReference>
<evidence type="ECO:0000313" key="5">
    <source>
        <dbReference type="EMBL" id="TDQ37301.1"/>
    </source>
</evidence>
<evidence type="ECO:0000256" key="3">
    <source>
        <dbReference type="ARBA" id="ARBA00022840"/>
    </source>
</evidence>
<dbReference type="InterPro" id="IPR027417">
    <property type="entry name" value="P-loop_NTPase"/>
</dbReference>
<dbReference type="InterPro" id="IPR003593">
    <property type="entry name" value="AAA+_ATPase"/>
</dbReference>
<dbReference type="PANTHER" id="PTHR42711:SF17">
    <property type="entry name" value="ABC TRANSPORTER ATP-BINDING PROTEIN"/>
    <property type="match status" value="1"/>
</dbReference>
<dbReference type="InterPro" id="IPR050763">
    <property type="entry name" value="ABC_transporter_ATP-binding"/>
</dbReference>
<accession>A0A4R6TV62</accession>
<dbReference type="AlphaFoldDB" id="A0A4R6TV62"/>
<keyword evidence="3 5" id="KW-0067">ATP-binding</keyword>
<evidence type="ECO:0000256" key="1">
    <source>
        <dbReference type="ARBA" id="ARBA00022448"/>
    </source>
</evidence>
<keyword evidence="6" id="KW-1185">Reference proteome</keyword>
<name>A0A4R6TV62_9GAMM</name>
<keyword evidence="2" id="KW-0547">Nucleotide-binding</keyword>
<dbReference type="CDD" id="cd03230">
    <property type="entry name" value="ABC_DR_subfamily_A"/>
    <property type="match status" value="1"/>
</dbReference>
<organism evidence="5 6">
    <name type="scientific">Thiopseudomonas denitrificans</name>
    <dbReference type="NCBI Taxonomy" id="1501432"/>
    <lineage>
        <taxon>Bacteria</taxon>
        <taxon>Pseudomonadati</taxon>
        <taxon>Pseudomonadota</taxon>
        <taxon>Gammaproteobacteria</taxon>
        <taxon>Pseudomonadales</taxon>
        <taxon>Pseudomonadaceae</taxon>
        <taxon>Thiopseudomonas</taxon>
    </lineage>
</organism>
<dbReference type="Pfam" id="PF00005">
    <property type="entry name" value="ABC_tran"/>
    <property type="match status" value="1"/>
</dbReference>
<proteinExistence type="predicted"/>
<dbReference type="GO" id="GO:0005524">
    <property type="term" value="F:ATP binding"/>
    <property type="evidence" value="ECO:0007669"/>
    <property type="project" value="UniProtKB-KW"/>
</dbReference>
<dbReference type="RefSeq" id="WP_101495813.1">
    <property type="nucleotide sequence ID" value="NZ_LNJZ01000003.1"/>
</dbReference>
<dbReference type="PROSITE" id="PS50893">
    <property type="entry name" value="ABC_TRANSPORTER_2"/>
    <property type="match status" value="1"/>
</dbReference>